<sequence>MYEKRNENLTAEALNHPLKMLTRAQFAALGGDAVAYVRPVSGAILSTMIHDAEFEAEGDYQLVMSADGTPLLVTDTEDGVLDWLGDKNLGLATLH</sequence>
<dbReference type="InterPro" id="IPR009531">
    <property type="entry name" value="DUF1150"/>
</dbReference>
<proteinExistence type="predicted"/>
<organism evidence="1 2">
    <name type="scientific">Candidatus Devosia phytovorans</name>
    <dbReference type="NCBI Taxonomy" id="3121372"/>
    <lineage>
        <taxon>Bacteria</taxon>
        <taxon>Pseudomonadati</taxon>
        <taxon>Pseudomonadota</taxon>
        <taxon>Alphaproteobacteria</taxon>
        <taxon>Hyphomicrobiales</taxon>
        <taxon>Devosiaceae</taxon>
        <taxon>Devosia</taxon>
    </lineage>
</organism>
<evidence type="ECO:0000313" key="1">
    <source>
        <dbReference type="EMBL" id="WEK03924.1"/>
    </source>
</evidence>
<dbReference type="AlphaFoldDB" id="A0AAJ6B078"/>
<dbReference type="Proteomes" id="UP001217476">
    <property type="component" value="Chromosome"/>
</dbReference>
<evidence type="ECO:0000313" key="2">
    <source>
        <dbReference type="Proteomes" id="UP001217476"/>
    </source>
</evidence>
<accession>A0AAJ6B078</accession>
<gene>
    <name evidence="1" type="ORF">P0Y65_17285</name>
</gene>
<dbReference type="EMBL" id="CP119312">
    <property type="protein sequence ID" value="WEK03924.1"/>
    <property type="molecule type" value="Genomic_DNA"/>
</dbReference>
<name>A0AAJ6B078_9HYPH</name>
<dbReference type="Pfam" id="PF06620">
    <property type="entry name" value="DUF1150"/>
    <property type="match status" value="1"/>
</dbReference>
<protein>
    <submittedName>
        <fullName evidence="1">DUF1150 family protein</fullName>
    </submittedName>
</protein>
<reference evidence="1" key="1">
    <citation type="submission" date="2023-03" db="EMBL/GenBank/DDBJ databases">
        <title>Andean soil-derived lignocellulolytic bacterial consortium as a source of novel taxa and putative plastic-active enzymes.</title>
        <authorList>
            <person name="Diaz-Garcia L."/>
            <person name="Chuvochina M."/>
            <person name="Feuerriegel G."/>
            <person name="Bunk B."/>
            <person name="Sproer C."/>
            <person name="Streit W.R."/>
            <person name="Rodriguez L.M."/>
            <person name="Overmann J."/>
            <person name="Jimenez D.J."/>
        </authorList>
    </citation>
    <scope>NUCLEOTIDE SEQUENCE</scope>
    <source>
        <strain evidence="1">MAG 4196</strain>
    </source>
</reference>